<dbReference type="OrthoDB" id="5341823at2759"/>
<name>A0A9P6MUP6_9FUNG</name>
<evidence type="ECO:0000313" key="3">
    <source>
        <dbReference type="Proteomes" id="UP000703661"/>
    </source>
</evidence>
<sequence length="640" mass="69612">MDNSEDKDQTMGEVEGTLEPSHATEETAPVGATESTIPTPAESTESSSPATAADQSTSADVASPSPSFQGDATQHPHPAPSKPPAPALAQPLKRRPRRTGQPLHILLQDCGKQASGNIEAISDTNPQTFTEHILGYLCKKSPDEIKAIVSDKKALAADLRNYSNEFVLTSARDRVIIEVDDQGKELLKDVDPERDVIKQRFEDESSVFKSYDDAIHDIRVDLYFEGIKPRKQESEEDADEVAARNLELNTVLDIWDQFHKRVEVEPKRGGRATQSPFPSRGGRPSGPPGTRPHPYAPYRSPVPGPGPGPALGPTPPHYGPPFAGPPPVSGPPFRDPRAHHRGYHERSPYREEYYPDRREDYRRPDYDRRDPRDHLMGMRPPGPGPMGRPDVRDMRDMRDPREFRDRPGARGDGPFGAGGGRYDDRRRDRPDISNAPPPRDNRHSGPNGATSSPLVAHPSLPPRPQNGHYDGASASHGPHQAANPMYPQQYPPGAHQQPQQMDLQAAQAAYGAYGQPQGYPAPGQVDYSGYSYAGYGQDAQNAYAYPSAASAAAGWDMSGASAASAAAQFGAGLQLLPFSSDQPGRHKAVPLPTDFMSGPSDAPRLSMPEPHEILGTIRGVIIRDAQGNIGLCQYHFTQAT</sequence>
<dbReference type="PANTHER" id="PTHR45725:SF1">
    <property type="entry name" value="DISHEVELLED ASSOCIATED ACTIVATOR OF MORPHOGENESIS, ISOFORM D"/>
    <property type="match status" value="1"/>
</dbReference>
<feature type="compositionally biased region" description="Basic and acidic residues" evidence="1">
    <location>
        <begin position="421"/>
        <end position="431"/>
    </location>
</feature>
<feature type="compositionally biased region" description="Gly residues" evidence="1">
    <location>
        <begin position="410"/>
        <end position="420"/>
    </location>
</feature>
<organism evidence="2 3">
    <name type="scientific">Entomortierella chlamydospora</name>
    <dbReference type="NCBI Taxonomy" id="101097"/>
    <lineage>
        <taxon>Eukaryota</taxon>
        <taxon>Fungi</taxon>
        <taxon>Fungi incertae sedis</taxon>
        <taxon>Mucoromycota</taxon>
        <taxon>Mortierellomycotina</taxon>
        <taxon>Mortierellomycetes</taxon>
        <taxon>Mortierellales</taxon>
        <taxon>Mortierellaceae</taxon>
        <taxon>Entomortierella</taxon>
    </lineage>
</organism>
<feature type="compositionally biased region" description="Low complexity" evidence="1">
    <location>
        <begin position="494"/>
        <end position="505"/>
    </location>
</feature>
<evidence type="ECO:0000256" key="1">
    <source>
        <dbReference type="SAM" id="MobiDB-lite"/>
    </source>
</evidence>
<feature type="compositionally biased region" description="Basic and acidic residues" evidence="1">
    <location>
        <begin position="389"/>
        <end position="409"/>
    </location>
</feature>
<comment type="caution">
    <text evidence="2">The sequence shown here is derived from an EMBL/GenBank/DDBJ whole genome shotgun (WGS) entry which is preliminary data.</text>
</comment>
<feature type="compositionally biased region" description="Basic and acidic residues" evidence="1">
    <location>
        <begin position="344"/>
        <end position="376"/>
    </location>
</feature>
<feature type="compositionally biased region" description="Pro residues" evidence="1">
    <location>
        <begin position="77"/>
        <end position="86"/>
    </location>
</feature>
<feature type="region of interest" description="Disordered" evidence="1">
    <location>
        <begin position="265"/>
        <end position="505"/>
    </location>
</feature>
<gene>
    <name evidence="2" type="ORF">BGZ80_011031</name>
</gene>
<feature type="compositionally biased region" description="Polar residues" evidence="1">
    <location>
        <begin position="54"/>
        <end position="72"/>
    </location>
</feature>
<keyword evidence="3" id="KW-1185">Reference proteome</keyword>
<dbReference type="Proteomes" id="UP000703661">
    <property type="component" value="Unassembled WGS sequence"/>
</dbReference>
<feature type="compositionally biased region" description="Basic and acidic residues" evidence="1">
    <location>
        <begin position="1"/>
        <end position="10"/>
    </location>
</feature>
<accession>A0A9P6MUP6</accession>
<dbReference type="EMBL" id="JAAAID010000838">
    <property type="protein sequence ID" value="KAG0013497.1"/>
    <property type="molecule type" value="Genomic_DNA"/>
</dbReference>
<feature type="compositionally biased region" description="Low complexity" evidence="1">
    <location>
        <begin position="33"/>
        <end position="53"/>
    </location>
</feature>
<feature type="compositionally biased region" description="Pro residues" evidence="1">
    <location>
        <begin position="285"/>
        <end position="330"/>
    </location>
</feature>
<dbReference type="AlphaFoldDB" id="A0A9P6MUP6"/>
<evidence type="ECO:0000313" key="2">
    <source>
        <dbReference type="EMBL" id="KAG0013497.1"/>
    </source>
</evidence>
<dbReference type="PANTHER" id="PTHR45725">
    <property type="entry name" value="FORMIN HOMOLOGY 2 FAMILY MEMBER"/>
    <property type="match status" value="1"/>
</dbReference>
<dbReference type="InterPro" id="IPR051425">
    <property type="entry name" value="Formin_Homology"/>
</dbReference>
<reference evidence="2" key="1">
    <citation type="journal article" date="2020" name="Fungal Divers.">
        <title>Resolving the Mortierellaceae phylogeny through synthesis of multi-gene phylogenetics and phylogenomics.</title>
        <authorList>
            <person name="Vandepol N."/>
            <person name="Liber J."/>
            <person name="Desiro A."/>
            <person name="Na H."/>
            <person name="Kennedy M."/>
            <person name="Barry K."/>
            <person name="Grigoriev I.V."/>
            <person name="Miller A.N."/>
            <person name="O'Donnell K."/>
            <person name="Stajich J.E."/>
            <person name="Bonito G."/>
        </authorList>
    </citation>
    <scope>NUCLEOTIDE SEQUENCE</scope>
    <source>
        <strain evidence="2">NRRL 2769</strain>
    </source>
</reference>
<protein>
    <submittedName>
        <fullName evidence="2">Uncharacterized protein</fullName>
    </submittedName>
</protein>
<proteinExistence type="predicted"/>
<feature type="region of interest" description="Disordered" evidence="1">
    <location>
        <begin position="1"/>
        <end position="96"/>
    </location>
</feature>